<feature type="domain" description="CENP-V/GFA" evidence="5">
    <location>
        <begin position="8"/>
        <end position="137"/>
    </location>
</feature>
<dbReference type="RefSeq" id="WP_012228312.1">
    <property type="nucleotide sequence ID" value="NZ_JABEQG010000018.1"/>
</dbReference>
<keyword evidence="4" id="KW-0456">Lyase</keyword>
<dbReference type="Pfam" id="PF04828">
    <property type="entry name" value="GFA"/>
    <property type="match status" value="1"/>
</dbReference>
<comment type="similarity">
    <text evidence="1">Belongs to the Gfa family.</text>
</comment>
<dbReference type="PANTHER" id="PTHR33337:SF40">
    <property type="entry name" value="CENP-V_GFA DOMAIN-CONTAINING PROTEIN-RELATED"/>
    <property type="match status" value="1"/>
</dbReference>
<proteinExistence type="inferred from homology"/>
<keyword evidence="2" id="KW-0479">Metal-binding</keyword>
<evidence type="ECO:0000256" key="4">
    <source>
        <dbReference type="ARBA" id="ARBA00023239"/>
    </source>
</evidence>
<dbReference type="PROSITE" id="PS51891">
    <property type="entry name" value="CENP_V_GFA"/>
    <property type="match status" value="1"/>
</dbReference>
<dbReference type="SUPFAM" id="SSF51316">
    <property type="entry name" value="Mss4-like"/>
    <property type="match status" value="1"/>
</dbReference>
<organism evidence="6 7">
    <name type="scientific">Gluconacetobacter diazotrophicus</name>
    <name type="common">Acetobacter diazotrophicus</name>
    <dbReference type="NCBI Taxonomy" id="33996"/>
    <lineage>
        <taxon>Bacteria</taxon>
        <taxon>Pseudomonadati</taxon>
        <taxon>Pseudomonadota</taxon>
        <taxon>Alphaproteobacteria</taxon>
        <taxon>Acetobacterales</taxon>
        <taxon>Acetobacteraceae</taxon>
        <taxon>Gluconacetobacter</taxon>
    </lineage>
</organism>
<comment type="caution">
    <text evidence="6">The sequence shown here is derived from an EMBL/GenBank/DDBJ whole genome shotgun (WGS) entry which is preliminary data.</text>
</comment>
<sequence length="147" mass="15373">MTENPPTLNGSCLCGAVTYRIDGAPLDFVLCHCGRCRKTTGSSFAANLIARPADLTWTSGHSTTGGHATTGQPDGVARWDLPTAASFATATCRVCGTPVPHATRNGRLMIVPAGTLDCDPGLTPRRQIFTASKAGWCIDVEDLPAES</sequence>
<dbReference type="GO" id="GO:0016846">
    <property type="term" value="F:carbon-sulfur lyase activity"/>
    <property type="evidence" value="ECO:0007669"/>
    <property type="project" value="InterPro"/>
</dbReference>
<evidence type="ECO:0000256" key="3">
    <source>
        <dbReference type="ARBA" id="ARBA00022833"/>
    </source>
</evidence>
<dbReference type="GO" id="GO:0046872">
    <property type="term" value="F:metal ion binding"/>
    <property type="evidence" value="ECO:0007669"/>
    <property type="project" value="UniProtKB-KW"/>
</dbReference>
<dbReference type="EMBL" id="JABEQG010000018">
    <property type="protein sequence ID" value="MBB2156783.1"/>
    <property type="molecule type" value="Genomic_DNA"/>
</dbReference>
<dbReference type="Gene3D" id="3.90.1590.10">
    <property type="entry name" value="glutathione-dependent formaldehyde- activating enzyme (gfa)"/>
    <property type="match status" value="1"/>
</dbReference>
<keyword evidence="3" id="KW-0862">Zinc</keyword>
<dbReference type="InterPro" id="IPR006913">
    <property type="entry name" value="CENP-V/GFA"/>
</dbReference>
<reference evidence="6 7" key="1">
    <citation type="submission" date="2020-04" db="EMBL/GenBank/DDBJ databases">
        <title>Description of novel Gluconacetobacter.</title>
        <authorList>
            <person name="Sombolestani A."/>
        </authorList>
    </citation>
    <scope>NUCLEOTIDE SEQUENCE [LARGE SCALE GENOMIC DNA]</scope>
    <source>
        <strain evidence="6 7">LMG 7603</strain>
    </source>
</reference>
<protein>
    <submittedName>
        <fullName evidence="6">GFA family protein</fullName>
    </submittedName>
</protein>
<gene>
    <name evidence="6" type="ORF">HLH33_10750</name>
</gene>
<dbReference type="PANTHER" id="PTHR33337">
    <property type="entry name" value="GFA DOMAIN-CONTAINING PROTEIN"/>
    <property type="match status" value="1"/>
</dbReference>
<evidence type="ECO:0000259" key="5">
    <source>
        <dbReference type="PROSITE" id="PS51891"/>
    </source>
</evidence>
<dbReference type="OMA" id="HIKSFCT"/>
<evidence type="ECO:0000256" key="2">
    <source>
        <dbReference type="ARBA" id="ARBA00022723"/>
    </source>
</evidence>
<dbReference type="AlphaFoldDB" id="A0A7W4I5T5"/>
<dbReference type="Proteomes" id="UP000550787">
    <property type="component" value="Unassembled WGS sequence"/>
</dbReference>
<evidence type="ECO:0000313" key="6">
    <source>
        <dbReference type="EMBL" id="MBB2156783.1"/>
    </source>
</evidence>
<accession>A0A7W4I5T5</accession>
<name>A0A7W4I5T5_GLUDI</name>
<evidence type="ECO:0000256" key="1">
    <source>
        <dbReference type="ARBA" id="ARBA00005495"/>
    </source>
</evidence>
<evidence type="ECO:0000313" key="7">
    <source>
        <dbReference type="Proteomes" id="UP000550787"/>
    </source>
</evidence>
<dbReference type="InterPro" id="IPR011057">
    <property type="entry name" value="Mss4-like_sf"/>
</dbReference>